<name>A0A1Y1S818_9MICR</name>
<accession>A0A1Y1S818</accession>
<dbReference type="Proteomes" id="UP000192639">
    <property type="component" value="Unassembled WGS sequence"/>
</dbReference>
<dbReference type="EMBL" id="LWDP01000015">
    <property type="protein sequence ID" value="ORD94586.1"/>
    <property type="molecule type" value="Genomic_DNA"/>
</dbReference>
<evidence type="ECO:0000313" key="2">
    <source>
        <dbReference type="Proteomes" id="UP000192639"/>
    </source>
</evidence>
<organism evidence="1 2">
    <name type="scientific">Enterospora canceri</name>
    <dbReference type="NCBI Taxonomy" id="1081671"/>
    <lineage>
        <taxon>Eukaryota</taxon>
        <taxon>Fungi</taxon>
        <taxon>Fungi incertae sedis</taxon>
        <taxon>Microsporidia</taxon>
        <taxon>Enterocytozoonidae</taxon>
        <taxon>Enterospora</taxon>
    </lineage>
</organism>
<reference evidence="1 2" key="1">
    <citation type="journal article" date="2017" name="Environ. Microbiol.">
        <title>Decay of the glycolytic pathway and adaptation to intranuclear parasitism within Enterocytozoonidae microsporidia.</title>
        <authorList>
            <person name="Wiredu Boakye D."/>
            <person name="Jaroenlak P."/>
            <person name="Prachumwat A."/>
            <person name="Williams T.A."/>
            <person name="Bateman K.S."/>
            <person name="Itsathitphaisarn O."/>
            <person name="Sritunyalucksana K."/>
            <person name="Paszkiewicz K.H."/>
            <person name="Moore K.A."/>
            <person name="Stentiford G.D."/>
            <person name="Williams B.A."/>
        </authorList>
    </citation>
    <scope>NUCLEOTIDE SEQUENCE [LARGE SCALE GENOMIC DNA]</scope>
    <source>
        <strain evidence="1 2">GB1</strain>
    </source>
</reference>
<evidence type="ECO:0000313" key="1">
    <source>
        <dbReference type="EMBL" id="ORD94586.1"/>
    </source>
</evidence>
<keyword evidence="2" id="KW-1185">Reference proteome</keyword>
<protein>
    <submittedName>
        <fullName evidence="1">Uncharacterized protein</fullName>
    </submittedName>
</protein>
<gene>
    <name evidence="1" type="ORF">ECANGB1_457</name>
</gene>
<dbReference type="VEuPathDB" id="MicrosporidiaDB:ECANGB1_457"/>
<sequence length="146" mass="16671">MNYKFYGENSALFLQYLTATAVVSYKLSQKKETDASFRVFINGRDSTDAFEFYAISLQNEVMNCQIFVETLSEQTTELYEIVIKGIGMLLHRSGLVPREAVFFAIYKNGLFLVLNSQGEVVKCISGGEKQPVEFREELDEFYAQIV</sequence>
<proteinExistence type="predicted"/>
<comment type="caution">
    <text evidence="1">The sequence shown here is derived from an EMBL/GenBank/DDBJ whole genome shotgun (WGS) entry which is preliminary data.</text>
</comment>
<dbReference type="AlphaFoldDB" id="A0A1Y1S818"/>